<evidence type="ECO:0000313" key="2">
    <source>
        <dbReference type="Proteomes" id="UP000076407"/>
    </source>
</evidence>
<keyword evidence="2" id="KW-1185">Reference proteome</keyword>
<organism evidence="1 2">
    <name type="scientific">Anopheles quadriannulatus</name>
    <name type="common">Mosquito</name>
    <dbReference type="NCBI Taxonomy" id="34691"/>
    <lineage>
        <taxon>Eukaryota</taxon>
        <taxon>Metazoa</taxon>
        <taxon>Ecdysozoa</taxon>
        <taxon>Arthropoda</taxon>
        <taxon>Hexapoda</taxon>
        <taxon>Insecta</taxon>
        <taxon>Pterygota</taxon>
        <taxon>Neoptera</taxon>
        <taxon>Endopterygota</taxon>
        <taxon>Diptera</taxon>
        <taxon>Nematocera</taxon>
        <taxon>Culicoidea</taxon>
        <taxon>Culicidae</taxon>
        <taxon>Anophelinae</taxon>
        <taxon>Anopheles</taxon>
    </lineage>
</organism>
<proteinExistence type="predicted"/>
<accession>A0A182XU47</accession>
<sequence length="59" mass="6575">MDVCRRRGRVDYGRGQKNVTQHAGQISVIPILCARACRPGQPTPKFIARDGQPGRLCRL</sequence>
<protein>
    <submittedName>
        <fullName evidence="1">Uncharacterized protein</fullName>
    </submittedName>
</protein>
<dbReference type="EnsemblMetazoa" id="AQUA015328-RA">
    <property type="protein sequence ID" value="AQUA015328-PA"/>
    <property type="gene ID" value="AQUA015328"/>
</dbReference>
<reference evidence="1" key="1">
    <citation type="submission" date="2020-05" db="UniProtKB">
        <authorList>
            <consortium name="EnsemblMetazoa"/>
        </authorList>
    </citation>
    <scope>IDENTIFICATION</scope>
    <source>
        <strain evidence="1">SANGQUA</strain>
    </source>
</reference>
<dbReference type="VEuPathDB" id="VectorBase:AQUA015328"/>
<evidence type="ECO:0000313" key="1">
    <source>
        <dbReference type="EnsemblMetazoa" id="AQUA015328-PA"/>
    </source>
</evidence>
<dbReference type="Proteomes" id="UP000076407">
    <property type="component" value="Unassembled WGS sequence"/>
</dbReference>
<name>A0A182XU47_ANOQN</name>
<dbReference type="AlphaFoldDB" id="A0A182XU47"/>